<dbReference type="InterPro" id="IPR051533">
    <property type="entry name" value="WaaL-like"/>
</dbReference>
<feature type="transmembrane region" description="Helical" evidence="5">
    <location>
        <begin position="472"/>
        <end position="490"/>
    </location>
</feature>
<dbReference type="Proteomes" id="UP000244180">
    <property type="component" value="Unassembled WGS sequence"/>
</dbReference>
<evidence type="ECO:0000313" key="8">
    <source>
        <dbReference type="Proteomes" id="UP000244180"/>
    </source>
</evidence>
<feature type="transmembrane region" description="Helical" evidence="5">
    <location>
        <begin position="192"/>
        <end position="209"/>
    </location>
</feature>
<comment type="caution">
    <text evidence="7">The sequence shown here is derived from an EMBL/GenBank/DDBJ whole genome shotgun (WGS) entry which is preliminary data.</text>
</comment>
<feature type="domain" description="O-antigen ligase-related" evidence="6">
    <location>
        <begin position="228"/>
        <end position="449"/>
    </location>
</feature>
<dbReference type="PANTHER" id="PTHR37422">
    <property type="entry name" value="TEICHURONIC ACID BIOSYNTHESIS PROTEIN TUAE"/>
    <property type="match status" value="1"/>
</dbReference>
<name>A0A2T5GCE7_HYDSH</name>
<dbReference type="RefSeq" id="WP_272999983.1">
    <property type="nucleotide sequence ID" value="NZ_PEBV01000010.1"/>
</dbReference>
<feature type="transmembrane region" description="Helical" evidence="5">
    <location>
        <begin position="538"/>
        <end position="555"/>
    </location>
</feature>
<feature type="transmembrane region" description="Helical" evidence="5">
    <location>
        <begin position="20"/>
        <end position="41"/>
    </location>
</feature>
<feature type="transmembrane region" description="Helical" evidence="5">
    <location>
        <begin position="496"/>
        <end position="517"/>
    </location>
</feature>
<evidence type="ECO:0000259" key="6">
    <source>
        <dbReference type="Pfam" id="PF04932"/>
    </source>
</evidence>
<dbReference type="Pfam" id="PF04932">
    <property type="entry name" value="Wzy_C"/>
    <property type="match status" value="1"/>
</dbReference>
<evidence type="ECO:0000256" key="5">
    <source>
        <dbReference type="SAM" id="Phobius"/>
    </source>
</evidence>
<keyword evidence="2 5" id="KW-0812">Transmembrane</keyword>
<dbReference type="PANTHER" id="PTHR37422:SF13">
    <property type="entry name" value="LIPOPOLYSACCHARIDE BIOSYNTHESIS PROTEIN PA4999-RELATED"/>
    <property type="match status" value="1"/>
</dbReference>
<feature type="transmembrane region" description="Helical" evidence="5">
    <location>
        <begin position="149"/>
        <end position="172"/>
    </location>
</feature>
<dbReference type="InterPro" id="IPR007016">
    <property type="entry name" value="O-antigen_ligase-rel_domated"/>
</dbReference>
<evidence type="ECO:0000256" key="4">
    <source>
        <dbReference type="ARBA" id="ARBA00023136"/>
    </source>
</evidence>
<evidence type="ECO:0000256" key="3">
    <source>
        <dbReference type="ARBA" id="ARBA00022989"/>
    </source>
</evidence>
<comment type="subcellular location">
    <subcellularLocation>
        <location evidence="1">Membrane</location>
        <topology evidence="1">Multi-pass membrane protein</topology>
    </subcellularLocation>
</comment>
<dbReference type="GO" id="GO:0016020">
    <property type="term" value="C:membrane"/>
    <property type="evidence" value="ECO:0007669"/>
    <property type="project" value="UniProtKB-SubCell"/>
</dbReference>
<keyword evidence="4 5" id="KW-0472">Membrane</keyword>
<reference evidence="7 8" key="1">
    <citation type="submission" date="2017-08" db="EMBL/GenBank/DDBJ databases">
        <title>Burning lignite coal seam in the remote Altai Mountains harbors a hydrogen-driven thermophilic microbial community.</title>
        <authorList>
            <person name="Kadnikov V.V."/>
            <person name="Mardanov A.V."/>
            <person name="Ivasenko D."/>
            <person name="Beletsky A.V."/>
            <person name="Karnachuk O.V."/>
            <person name="Ravin N.V."/>
        </authorList>
    </citation>
    <scope>NUCLEOTIDE SEQUENCE [LARGE SCALE GENOMIC DNA]</scope>
    <source>
        <strain evidence="7">AL33</strain>
    </source>
</reference>
<feature type="transmembrane region" description="Helical" evidence="5">
    <location>
        <begin position="294"/>
        <end position="316"/>
    </location>
</feature>
<feature type="transmembrane region" description="Helical" evidence="5">
    <location>
        <begin position="221"/>
        <end position="239"/>
    </location>
</feature>
<feature type="transmembrane region" description="Helical" evidence="5">
    <location>
        <begin position="270"/>
        <end position="288"/>
    </location>
</feature>
<evidence type="ECO:0000256" key="2">
    <source>
        <dbReference type="ARBA" id="ARBA00022692"/>
    </source>
</evidence>
<evidence type="ECO:0000256" key="1">
    <source>
        <dbReference type="ARBA" id="ARBA00004141"/>
    </source>
</evidence>
<evidence type="ECO:0000313" key="7">
    <source>
        <dbReference type="EMBL" id="PTQ53818.1"/>
    </source>
</evidence>
<dbReference type="AlphaFoldDB" id="A0A2T5GCE7"/>
<dbReference type="EMBL" id="PEBV01000010">
    <property type="protein sequence ID" value="PTQ53818.1"/>
    <property type="molecule type" value="Genomic_DNA"/>
</dbReference>
<sequence>MKGQQRKSRRFQADRESKMFLSFSRWMIALWVVVIVVLPYYRGLFFFEDMLYADMVLGLWALVGLSAVVYSLWISGDALGNMAMIGRDPLWIIGVLASLLLVLQYGVMAHFGLQATHAWDQAYRMGTVLLSFIALTALLVAAGEKGRRLVLVGTAISIGWTTLFPFLTIVGLNRFPDSVLGTRLSSVFQYPNTYGAMVGAAMLMTLIALSEPSQDPRAWRWRFPAAWVLVPFSMGLIFSASRGAWILWPVVWWLVLWFVPFAVQLRMIALTLMLFVVVAPILPFFPVWQETGSWAVIVAPAALGVVYAGIVGLTDWQSMRKNRVLDPPSAGPPSSAWLKRSFFPLVSLVLAVLGWLALRLPVVSHLLPQAVSLRLSDIRLTTRNVAERFIFYRDSLKLIREHWLFGAGGDAWRDVFLHYASYPYYSTQTHSFIFQLAIEVGLVGVLLFIVVLLSVVWLGVRAYRQGDDRDRQQVVLVAAPALYLLAHGQIDFDFSFGYILIVFFTWLSILAASGLTIRSTKVSQPMTVFARPSRLGRVLFLVVLAIGLLISGLTAREVYAVGLQPAGQSLDDVRKIVDYKARVRYLDRDTRFMKIEFYRQVYEQTHDASYRTIALKELEAVRAMSERDPRTLMKLARTYAVMGEVEMADRLYAQAVKTAPLFLPAYEEAYEWLVKRALQAALQAGQKSESDVQRKKNRCFRSSIVQTRLCG</sequence>
<protein>
    <recommendedName>
        <fullName evidence="6">O-antigen ligase-related domain-containing protein</fullName>
    </recommendedName>
</protein>
<keyword evidence="3 5" id="KW-1133">Transmembrane helix</keyword>
<feature type="transmembrane region" description="Helical" evidence="5">
    <location>
        <begin position="90"/>
        <end position="111"/>
    </location>
</feature>
<organism evidence="7 8">
    <name type="scientific">Hydrogenibacillus schlegelii</name>
    <name type="common">Bacillus schlegelii</name>
    <dbReference type="NCBI Taxonomy" id="1484"/>
    <lineage>
        <taxon>Bacteria</taxon>
        <taxon>Bacillati</taxon>
        <taxon>Bacillota</taxon>
        <taxon>Bacilli</taxon>
        <taxon>Bacillales</taxon>
        <taxon>Bacillales Family X. Incertae Sedis</taxon>
        <taxon>Hydrogenibacillus</taxon>
    </lineage>
</organism>
<feature type="transmembrane region" description="Helical" evidence="5">
    <location>
        <begin position="57"/>
        <end position="78"/>
    </location>
</feature>
<feature type="transmembrane region" description="Helical" evidence="5">
    <location>
        <begin position="432"/>
        <end position="460"/>
    </location>
</feature>
<proteinExistence type="predicted"/>
<feature type="transmembrane region" description="Helical" evidence="5">
    <location>
        <begin position="245"/>
        <end position="263"/>
    </location>
</feature>
<gene>
    <name evidence="7" type="ORF">HSCHL_1446</name>
</gene>
<feature type="transmembrane region" description="Helical" evidence="5">
    <location>
        <begin position="123"/>
        <end position="142"/>
    </location>
</feature>
<feature type="transmembrane region" description="Helical" evidence="5">
    <location>
        <begin position="337"/>
        <end position="358"/>
    </location>
</feature>
<accession>A0A2T5GCE7</accession>